<evidence type="ECO:0000256" key="5">
    <source>
        <dbReference type="ARBA" id="ARBA00022980"/>
    </source>
</evidence>
<dbReference type="NCBIfam" id="TIGR00029">
    <property type="entry name" value="S20"/>
    <property type="match status" value="1"/>
</dbReference>
<evidence type="ECO:0000256" key="1">
    <source>
        <dbReference type="ARBA" id="ARBA00003134"/>
    </source>
</evidence>
<keyword evidence="3 8" id="KW-0699">rRNA-binding</keyword>
<protein>
    <recommendedName>
        <fullName evidence="7 8">Small ribosomal subunit protein bS20</fullName>
    </recommendedName>
</protein>
<evidence type="ECO:0000256" key="9">
    <source>
        <dbReference type="SAM" id="MobiDB-lite"/>
    </source>
</evidence>
<dbReference type="InterPro" id="IPR036510">
    <property type="entry name" value="Ribosomal_bS20_sf"/>
</dbReference>
<dbReference type="GO" id="GO:0070181">
    <property type="term" value="F:small ribosomal subunit rRNA binding"/>
    <property type="evidence" value="ECO:0007669"/>
    <property type="project" value="TreeGrafter"/>
</dbReference>
<comment type="function">
    <text evidence="1 8">Binds directly to 16S ribosomal RNA.</text>
</comment>
<dbReference type="SUPFAM" id="SSF46992">
    <property type="entry name" value="Ribosomal protein S20"/>
    <property type="match status" value="1"/>
</dbReference>
<evidence type="ECO:0000256" key="7">
    <source>
        <dbReference type="ARBA" id="ARBA00035136"/>
    </source>
</evidence>
<feature type="compositionally biased region" description="Basic residues" evidence="9">
    <location>
        <begin position="1"/>
        <end position="11"/>
    </location>
</feature>
<dbReference type="GO" id="GO:0006412">
    <property type="term" value="P:translation"/>
    <property type="evidence" value="ECO:0007669"/>
    <property type="project" value="UniProtKB-UniRule"/>
</dbReference>
<dbReference type="AlphaFoldDB" id="A0A2T5RNN5"/>
<dbReference type="FunFam" id="1.20.58.110:FF:000001">
    <property type="entry name" value="30S ribosomal protein S20"/>
    <property type="match status" value="1"/>
</dbReference>
<evidence type="ECO:0000256" key="4">
    <source>
        <dbReference type="ARBA" id="ARBA00022884"/>
    </source>
</evidence>
<dbReference type="GO" id="GO:0003735">
    <property type="term" value="F:structural constituent of ribosome"/>
    <property type="evidence" value="ECO:0007669"/>
    <property type="project" value="InterPro"/>
</dbReference>
<comment type="caution">
    <text evidence="10">The sequence shown here is derived from an EMBL/GenBank/DDBJ whole genome shotgun (WGS) entry which is preliminary data.</text>
</comment>
<dbReference type="OrthoDB" id="9808392at2"/>
<name>A0A2T5RNN5_9FIRM</name>
<keyword evidence="6 8" id="KW-0687">Ribonucleoprotein</keyword>
<keyword evidence="4 8" id="KW-0694">RNA-binding</keyword>
<evidence type="ECO:0000313" key="10">
    <source>
        <dbReference type="EMBL" id="PTW01284.1"/>
    </source>
</evidence>
<accession>A0A2T5RNN5</accession>
<dbReference type="InterPro" id="IPR002583">
    <property type="entry name" value="Ribosomal_bS20"/>
</dbReference>
<feature type="region of interest" description="Disordered" evidence="9">
    <location>
        <begin position="1"/>
        <end position="22"/>
    </location>
</feature>
<dbReference type="GO" id="GO:0015935">
    <property type="term" value="C:small ribosomal subunit"/>
    <property type="evidence" value="ECO:0007669"/>
    <property type="project" value="TreeGrafter"/>
</dbReference>
<dbReference type="HAMAP" id="MF_00500">
    <property type="entry name" value="Ribosomal_bS20"/>
    <property type="match status" value="1"/>
</dbReference>
<proteinExistence type="inferred from homology"/>
<gene>
    <name evidence="8" type="primary">rpsT</name>
    <name evidence="10" type="ORF">C8C76_10562</name>
</gene>
<sequence>MPIIKSAKKRVKTTEKKTAQNREWKDRLKNVIKDMEKAVEAGDKEAAAEQLKETKKVIDKAVTRNIIHKNNAARKKSRLTKMYNNM</sequence>
<feature type="compositionally biased region" description="Basic and acidic residues" evidence="9">
    <location>
        <begin position="12"/>
        <end position="22"/>
    </location>
</feature>
<dbReference type="RefSeq" id="WP_108138642.1">
    <property type="nucleotide sequence ID" value="NZ_QAXS01000005.1"/>
</dbReference>
<dbReference type="Gene3D" id="1.20.58.110">
    <property type="entry name" value="Ribosomal protein S20"/>
    <property type="match status" value="1"/>
</dbReference>
<evidence type="ECO:0000313" key="11">
    <source>
        <dbReference type="Proteomes" id="UP000244089"/>
    </source>
</evidence>
<reference evidence="10 11" key="1">
    <citation type="submission" date="2018-04" db="EMBL/GenBank/DDBJ databases">
        <title>Subsurface microbial communities from deep shales in Ohio and West Virginia, USA.</title>
        <authorList>
            <person name="Wrighton K."/>
        </authorList>
    </citation>
    <scope>NUCLEOTIDE SEQUENCE [LARGE SCALE GENOMIC DNA]</scope>
    <source>
        <strain evidence="10 11">WC1</strain>
    </source>
</reference>
<evidence type="ECO:0000256" key="8">
    <source>
        <dbReference type="HAMAP-Rule" id="MF_00500"/>
    </source>
</evidence>
<keyword evidence="5 8" id="KW-0689">Ribosomal protein</keyword>
<evidence type="ECO:0000256" key="6">
    <source>
        <dbReference type="ARBA" id="ARBA00023274"/>
    </source>
</evidence>
<organism evidence="10 11">
    <name type="scientific">Halanaerobium saccharolyticum</name>
    <dbReference type="NCBI Taxonomy" id="43595"/>
    <lineage>
        <taxon>Bacteria</taxon>
        <taxon>Bacillati</taxon>
        <taxon>Bacillota</taxon>
        <taxon>Clostridia</taxon>
        <taxon>Halanaerobiales</taxon>
        <taxon>Halanaerobiaceae</taxon>
        <taxon>Halanaerobium</taxon>
    </lineage>
</organism>
<comment type="similarity">
    <text evidence="2 8">Belongs to the bacterial ribosomal protein bS20 family.</text>
</comment>
<evidence type="ECO:0000256" key="3">
    <source>
        <dbReference type="ARBA" id="ARBA00022730"/>
    </source>
</evidence>
<dbReference type="PANTHER" id="PTHR33398">
    <property type="entry name" value="30S RIBOSOMAL PROTEIN S20"/>
    <property type="match status" value="1"/>
</dbReference>
<dbReference type="Pfam" id="PF01649">
    <property type="entry name" value="Ribosomal_S20p"/>
    <property type="match status" value="1"/>
</dbReference>
<dbReference type="Proteomes" id="UP000244089">
    <property type="component" value="Unassembled WGS sequence"/>
</dbReference>
<evidence type="ECO:0000256" key="2">
    <source>
        <dbReference type="ARBA" id="ARBA00007634"/>
    </source>
</evidence>
<dbReference type="GO" id="GO:0005829">
    <property type="term" value="C:cytosol"/>
    <property type="evidence" value="ECO:0007669"/>
    <property type="project" value="TreeGrafter"/>
</dbReference>
<dbReference type="PANTHER" id="PTHR33398:SF1">
    <property type="entry name" value="SMALL RIBOSOMAL SUBUNIT PROTEIN BS20C"/>
    <property type="match status" value="1"/>
</dbReference>
<dbReference type="EMBL" id="QAXS01000005">
    <property type="protein sequence ID" value="PTW01284.1"/>
    <property type="molecule type" value="Genomic_DNA"/>
</dbReference>